<dbReference type="EMBL" id="GABZ01008708">
    <property type="protein sequence ID" value="JAA44817.1"/>
    <property type="molecule type" value="mRNA"/>
</dbReference>
<feature type="transmembrane region" description="Helical" evidence="1">
    <location>
        <begin position="53"/>
        <end position="75"/>
    </location>
</feature>
<accession>K9IGC9</accession>
<protein>
    <submittedName>
        <fullName evidence="2">Uncharacterized protein</fullName>
    </submittedName>
</protein>
<keyword evidence="1" id="KW-0472">Membrane</keyword>
<evidence type="ECO:0000313" key="2">
    <source>
        <dbReference type="EMBL" id="JAA44817.1"/>
    </source>
</evidence>
<name>K9IGC9_DESRO</name>
<proteinExistence type="evidence at transcript level"/>
<organism evidence="2">
    <name type="scientific">Desmodus rotundus</name>
    <name type="common">Vampire bat</name>
    <dbReference type="NCBI Taxonomy" id="9430"/>
    <lineage>
        <taxon>Eukaryota</taxon>
        <taxon>Metazoa</taxon>
        <taxon>Chordata</taxon>
        <taxon>Craniata</taxon>
        <taxon>Vertebrata</taxon>
        <taxon>Euteleostomi</taxon>
        <taxon>Mammalia</taxon>
        <taxon>Eutheria</taxon>
        <taxon>Laurasiatheria</taxon>
        <taxon>Chiroptera</taxon>
        <taxon>Yangochiroptera</taxon>
        <taxon>Phyllostomidae</taxon>
        <taxon>Desmodontinae</taxon>
        <taxon>Desmodus</taxon>
    </lineage>
</organism>
<keyword evidence="1" id="KW-1133">Transmembrane helix</keyword>
<keyword evidence="1" id="KW-0812">Transmembrane</keyword>
<evidence type="ECO:0000256" key="1">
    <source>
        <dbReference type="SAM" id="Phobius"/>
    </source>
</evidence>
<feature type="transmembrane region" description="Helical" evidence="1">
    <location>
        <begin position="20"/>
        <end position="41"/>
    </location>
</feature>
<dbReference type="AlphaFoldDB" id="K9IGC9"/>
<reference evidence="2" key="1">
    <citation type="submission" date="2012-11" db="EMBL/GenBank/DDBJ databases">
        <title>The Vampirome: Transcriptome and Proteome Analysis of the Submandibular and Accessory Glands of the Vampire Bat and Vector of Human Rabies, Desmodus rotundus.</title>
        <authorList>
            <person name="Francischetti I.M.B."/>
            <person name="Assumpcao T.C.F."/>
            <person name="Ma D."/>
            <person name="Vicente E.C."/>
            <person name="Ribeiro J.M.C."/>
        </authorList>
    </citation>
    <scope>NUCLEOTIDE SEQUENCE</scope>
    <source>
        <tissue evidence="2">Salivary gland</tissue>
    </source>
</reference>
<sequence length="86" mass="9763">MLNIFSCVSWPFACLSEMSVRVLCSFFNQILFLLSCMADFLKYILDTNPLSDIWFGNPFSHPVACLLILLIIFAVQKLFSLCSPTC</sequence>